<dbReference type="AlphaFoldDB" id="A0A0D0GQ52"/>
<accession>A0A0D0GQ52</accession>
<keyword evidence="2" id="KW-1185">Reference proteome</keyword>
<protein>
    <submittedName>
        <fullName evidence="1">Uncharacterized protein</fullName>
    </submittedName>
</protein>
<sequence length="77" mass="8691">MPWFIYKFPEDPLEVTSYFLVKGTPQCDGMTLCAIYADSIPDCIPACPELTPELKKAIKRAMKGKITKGVTLLRQIR</sequence>
<dbReference type="Proteomes" id="UP000032049">
    <property type="component" value="Unassembled WGS sequence"/>
</dbReference>
<name>A0A0D0GQ52_9SPHI</name>
<evidence type="ECO:0000313" key="2">
    <source>
        <dbReference type="Proteomes" id="UP000032049"/>
    </source>
</evidence>
<evidence type="ECO:0000313" key="1">
    <source>
        <dbReference type="EMBL" id="KIO78295.1"/>
    </source>
</evidence>
<proteinExistence type="predicted"/>
<gene>
    <name evidence="1" type="ORF">TH53_04590</name>
</gene>
<comment type="caution">
    <text evidence="1">The sequence shown here is derived from an EMBL/GenBank/DDBJ whole genome shotgun (WGS) entry which is preliminary data.</text>
</comment>
<organism evidence="1 2">
    <name type="scientific">Pedobacter lusitanus</name>
    <dbReference type="NCBI Taxonomy" id="1503925"/>
    <lineage>
        <taxon>Bacteria</taxon>
        <taxon>Pseudomonadati</taxon>
        <taxon>Bacteroidota</taxon>
        <taxon>Sphingobacteriia</taxon>
        <taxon>Sphingobacteriales</taxon>
        <taxon>Sphingobacteriaceae</taxon>
        <taxon>Pedobacter</taxon>
    </lineage>
</organism>
<reference evidence="1 2" key="1">
    <citation type="submission" date="2015-01" db="EMBL/GenBank/DDBJ databases">
        <title>Draft genome sequence of Pedobacter sp. NL19 isolated from sludge of an effluent treatment pond in an abandoned uranium mine.</title>
        <authorList>
            <person name="Santos T."/>
            <person name="Caetano T."/>
            <person name="Covas C."/>
            <person name="Cruz A."/>
            <person name="Mendo S."/>
        </authorList>
    </citation>
    <scope>NUCLEOTIDE SEQUENCE [LARGE SCALE GENOMIC DNA]</scope>
    <source>
        <strain evidence="1 2">NL19</strain>
    </source>
</reference>
<dbReference type="EMBL" id="JXRA01000017">
    <property type="protein sequence ID" value="KIO78295.1"/>
    <property type="molecule type" value="Genomic_DNA"/>
</dbReference>